<dbReference type="RefSeq" id="WP_244720990.1">
    <property type="nucleotide sequence ID" value="NZ_CP095049.1"/>
</dbReference>
<proteinExistence type="predicted"/>
<gene>
    <name evidence="2" type="ORF">MUN80_06090</name>
</gene>
<keyword evidence="1" id="KW-0732">Signal</keyword>
<evidence type="ECO:0000256" key="1">
    <source>
        <dbReference type="SAM" id="SignalP"/>
    </source>
</evidence>
<dbReference type="Proteomes" id="UP000831785">
    <property type="component" value="Chromosome"/>
</dbReference>
<feature type="signal peptide" evidence="1">
    <location>
        <begin position="1"/>
        <end position="20"/>
    </location>
</feature>
<evidence type="ECO:0000313" key="2">
    <source>
        <dbReference type="EMBL" id="UOQ54325.1"/>
    </source>
</evidence>
<feature type="chain" id="PRO_5046249988" description="DUF3078 domain-containing protein" evidence="1">
    <location>
        <begin position="21"/>
        <end position="321"/>
    </location>
</feature>
<reference evidence="2 3" key="1">
    <citation type="submission" date="2022-04" db="EMBL/GenBank/DDBJ databases">
        <title>Hymenobacter sp. isolated from the air.</title>
        <authorList>
            <person name="Won M."/>
            <person name="Lee C.-M."/>
            <person name="Woen H.-Y."/>
            <person name="Kwon S.-W."/>
        </authorList>
    </citation>
    <scope>NUCLEOTIDE SEQUENCE [LARGE SCALE GENOMIC DNA]</scope>
    <source>
        <strain evidence="3">5116 S-27</strain>
    </source>
</reference>
<protein>
    <recommendedName>
        <fullName evidence="4">DUF3078 domain-containing protein</fullName>
    </recommendedName>
</protein>
<keyword evidence="3" id="KW-1185">Reference proteome</keyword>
<sequence length="321" mass="35167">MKKLACLCFALCFAAHSSYAQTSIFEDSKGESSIKAFKNSITVNTADPNIALDFNTFQRRSTTPKSKAGYDKFERLGILAKLKANEGVSALKNEDGFLVDGQLGLYYGLKNSLPAPIKTDEEGEAYETYFSANISLDRSEVYDLTRTKDVVYAKSSTGWKAEIGRFGYVGNLLYGVGANFGYSNNIEELSTKSIFLNSTSLNGNTAVKSKTAFDITEYKKNLFNSNLNGDIALLLNRQAAADSSSETPPIFAALHFRANYLDSYKVRLNPAAGIYLAKKGAPRNVVAGLNFQILDLLNSQNEESSAWDRLSISLNAGFQIK</sequence>
<organism evidence="2 3">
    <name type="scientific">Hymenobacter cellulosivorans</name>
    <dbReference type="NCBI Taxonomy" id="2932249"/>
    <lineage>
        <taxon>Bacteria</taxon>
        <taxon>Pseudomonadati</taxon>
        <taxon>Bacteroidota</taxon>
        <taxon>Cytophagia</taxon>
        <taxon>Cytophagales</taxon>
        <taxon>Hymenobacteraceae</taxon>
        <taxon>Hymenobacter</taxon>
    </lineage>
</organism>
<evidence type="ECO:0000313" key="3">
    <source>
        <dbReference type="Proteomes" id="UP000831785"/>
    </source>
</evidence>
<evidence type="ECO:0008006" key="4">
    <source>
        <dbReference type="Google" id="ProtNLM"/>
    </source>
</evidence>
<accession>A0ABY4FCD3</accession>
<name>A0ABY4FCD3_9BACT</name>
<dbReference type="EMBL" id="CP095049">
    <property type="protein sequence ID" value="UOQ54325.1"/>
    <property type="molecule type" value="Genomic_DNA"/>
</dbReference>